<dbReference type="Proteomes" id="UP000229526">
    <property type="component" value="Unassembled WGS sequence"/>
</dbReference>
<evidence type="ECO:0000256" key="2">
    <source>
        <dbReference type="RuleBase" id="RU003476"/>
    </source>
</evidence>
<accession>A0A2H0UKM9</accession>
<dbReference type="CDD" id="cd02883">
    <property type="entry name" value="NUDIX_Hydrolase"/>
    <property type="match status" value="1"/>
</dbReference>
<gene>
    <name evidence="4" type="ORF">COU11_03010</name>
</gene>
<evidence type="ECO:0000256" key="1">
    <source>
        <dbReference type="ARBA" id="ARBA00022801"/>
    </source>
</evidence>
<evidence type="ECO:0000313" key="5">
    <source>
        <dbReference type="Proteomes" id="UP000229526"/>
    </source>
</evidence>
<sequence>MIYEEPPKEFNPKFEIVSCFVEHDGKMLLLHRHSHKSQGDRWGMPAGKKDPGETVEQAAVRELREETGIDLPSSALTYFTKTLHRYEDFDYIYHMFSVRLDEKLPVQLSASEHKEYQWLTPQEVLSMPKDQIMDDLDTVTKMFYNL</sequence>
<dbReference type="PANTHER" id="PTHR43736:SF1">
    <property type="entry name" value="DIHYDRONEOPTERIN TRIPHOSPHATE DIPHOSPHATASE"/>
    <property type="match status" value="1"/>
</dbReference>
<dbReference type="InterPro" id="IPR020084">
    <property type="entry name" value="NUDIX_hydrolase_CS"/>
</dbReference>
<dbReference type="InterPro" id="IPR015797">
    <property type="entry name" value="NUDIX_hydrolase-like_dom_sf"/>
</dbReference>
<comment type="similarity">
    <text evidence="2">Belongs to the Nudix hydrolase family.</text>
</comment>
<feature type="domain" description="Nudix hydrolase" evidence="3">
    <location>
        <begin position="12"/>
        <end position="141"/>
    </location>
</feature>
<proteinExistence type="inferred from homology"/>
<name>A0A2H0UKM9_9BACT</name>
<dbReference type="PROSITE" id="PS51462">
    <property type="entry name" value="NUDIX"/>
    <property type="match status" value="1"/>
</dbReference>
<dbReference type="GO" id="GO:0016787">
    <property type="term" value="F:hydrolase activity"/>
    <property type="evidence" value="ECO:0007669"/>
    <property type="project" value="UniProtKB-KW"/>
</dbReference>
<dbReference type="PROSITE" id="PS00893">
    <property type="entry name" value="NUDIX_BOX"/>
    <property type="match status" value="1"/>
</dbReference>
<keyword evidence="1 2" id="KW-0378">Hydrolase</keyword>
<dbReference type="Pfam" id="PF00293">
    <property type="entry name" value="NUDIX"/>
    <property type="match status" value="1"/>
</dbReference>
<protein>
    <submittedName>
        <fullName evidence="4">NUDIX hydrolase</fullName>
    </submittedName>
</protein>
<dbReference type="InterPro" id="IPR020476">
    <property type="entry name" value="Nudix_hydrolase"/>
</dbReference>
<evidence type="ECO:0000313" key="4">
    <source>
        <dbReference type="EMBL" id="PIR86959.1"/>
    </source>
</evidence>
<dbReference type="EMBL" id="PFBD01000022">
    <property type="protein sequence ID" value="PIR86959.1"/>
    <property type="molecule type" value="Genomic_DNA"/>
</dbReference>
<dbReference type="InterPro" id="IPR000086">
    <property type="entry name" value="NUDIX_hydrolase_dom"/>
</dbReference>
<comment type="caution">
    <text evidence="4">The sequence shown here is derived from an EMBL/GenBank/DDBJ whole genome shotgun (WGS) entry which is preliminary data.</text>
</comment>
<dbReference type="Gene3D" id="3.90.79.10">
    <property type="entry name" value="Nucleoside Triphosphate Pyrophosphohydrolase"/>
    <property type="match status" value="1"/>
</dbReference>
<reference evidence="5" key="1">
    <citation type="submission" date="2017-09" db="EMBL/GenBank/DDBJ databases">
        <title>Depth-based differentiation of microbial function through sediment-hosted aquifers and enrichment of novel symbionts in the deep terrestrial subsurface.</title>
        <authorList>
            <person name="Probst A.J."/>
            <person name="Ladd B."/>
            <person name="Jarett J.K."/>
            <person name="Geller-Mcgrath D.E."/>
            <person name="Sieber C.M.K."/>
            <person name="Emerson J.B."/>
            <person name="Anantharaman K."/>
            <person name="Thomas B.C."/>
            <person name="Malmstrom R."/>
            <person name="Stieglmeier M."/>
            <person name="Klingl A."/>
            <person name="Woyke T."/>
            <person name="Ryan C.M."/>
            <person name="Banfield J.F."/>
        </authorList>
    </citation>
    <scope>NUCLEOTIDE SEQUENCE [LARGE SCALE GENOMIC DNA]</scope>
</reference>
<evidence type="ECO:0000259" key="3">
    <source>
        <dbReference type="PROSITE" id="PS51462"/>
    </source>
</evidence>
<dbReference type="AlphaFoldDB" id="A0A2H0UKM9"/>
<dbReference type="SUPFAM" id="SSF55811">
    <property type="entry name" value="Nudix"/>
    <property type="match status" value="1"/>
</dbReference>
<organism evidence="4 5">
    <name type="scientific">Candidatus Harrisonbacteria bacterium CG10_big_fil_rev_8_21_14_0_10_49_15</name>
    <dbReference type="NCBI Taxonomy" id="1974587"/>
    <lineage>
        <taxon>Bacteria</taxon>
        <taxon>Candidatus Harrisoniibacteriota</taxon>
    </lineage>
</organism>
<dbReference type="PRINTS" id="PR00502">
    <property type="entry name" value="NUDIXFAMILY"/>
</dbReference>
<dbReference type="PANTHER" id="PTHR43736">
    <property type="entry name" value="ADP-RIBOSE PYROPHOSPHATASE"/>
    <property type="match status" value="1"/>
</dbReference>